<dbReference type="PROSITE" id="PS51257">
    <property type="entry name" value="PROKAR_LIPOPROTEIN"/>
    <property type="match status" value="1"/>
</dbReference>
<name>A0A1Z3HPK1_9CYAN</name>
<reference evidence="2 3" key="1">
    <citation type="journal article" date="2016" name="Biochim. Biophys. Acta">
        <title>Characterization of red-shifted phycobilisomes isolated from the chlorophyll f-containing cyanobacterium Halomicronema hongdechloris.</title>
        <authorList>
            <person name="Li Y."/>
            <person name="Lin Y."/>
            <person name="Garvey C.J."/>
            <person name="Birch D."/>
            <person name="Corkery R.W."/>
            <person name="Loughlin P.C."/>
            <person name="Scheer H."/>
            <person name="Willows R.D."/>
            <person name="Chen M."/>
        </authorList>
    </citation>
    <scope>NUCLEOTIDE SEQUENCE [LARGE SCALE GENOMIC DNA]</scope>
    <source>
        <strain evidence="2 3">C2206</strain>
    </source>
</reference>
<evidence type="ECO:0000313" key="3">
    <source>
        <dbReference type="Proteomes" id="UP000191901"/>
    </source>
</evidence>
<gene>
    <name evidence="2" type="ORF">XM38_031880</name>
</gene>
<keyword evidence="1" id="KW-0732">Signal</keyword>
<dbReference type="AlphaFoldDB" id="A0A1Z3HPK1"/>
<sequence length="180" mass="19990">MSMETRFQYSMLQQCCGLLTSLLLLGLVACQSAQPPSSLRPITNGLDLDAVIAALDRALETGVDLTTVTVYRLDDQCQGYIDEAVRVPKEQALQTVIGQILSQQTFLGFDLSGYRVDYDPTAATITIDLRLAPDSFRRLVSLSSCEQQAIFGSLRQTLTRHPDWKIDTVQFTDRGQPLML</sequence>
<keyword evidence="3" id="KW-1185">Reference proteome</keyword>
<protein>
    <recommendedName>
        <fullName evidence="4">Sporulation/spore germination protein</fullName>
    </recommendedName>
</protein>
<feature type="chain" id="PRO_5012961252" description="Sporulation/spore germination protein" evidence="1">
    <location>
        <begin position="34"/>
        <end position="180"/>
    </location>
</feature>
<organism evidence="2 3">
    <name type="scientific">Halomicronema hongdechloris C2206</name>
    <dbReference type="NCBI Taxonomy" id="1641165"/>
    <lineage>
        <taxon>Bacteria</taxon>
        <taxon>Bacillati</taxon>
        <taxon>Cyanobacteriota</taxon>
        <taxon>Cyanophyceae</taxon>
        <taxon>Nodosilineales</taxon>
        <taxon>Nodosilineaceae</taxon>
        <taxon>Halomicronema</taxon>
    </lineage>
</organism>
<dbReference type="EMBL" id="CP021983">
    <property type="protein sequence ID" value="ASC72233.1"/>
    <property type="molecule type" value="Genomic_DNA"/>
</dbReference>
<dbReference type="Proteomes" id="UP000191901">
    <property type="component" value="Chromosome"/>
</dbReference>
<accession>A0A1Z3HPK1</accession>
<dbReference type="KEGG" id="hhg:XM38_031880"/>
<evidence type="ECO:0000313" key="2">
    <source>
        <dbReference type="EMBL" id="ASC72233.1"/>
    </source>
</evidence>
<evidence type="ECO:0008006" key="4">
    <source>
        <dbReference type="Google" id="ProtNLM"/>
    </source>
</evidence>
<feature type="signal peptide" evidence="1">
    <location>
        <begin position="1"/>
        <end position="33"/>
    </location>
</feature>
<evidence type="ECO:0000256" key="1">
    <source>
        <dbReference type="SAM" id="SignalP"/>
    </source>
</evidence>
<proteinExistence type="predicted"/>